<feature type="region of interest" description="Disordered" evidence="1">
    <location>
        <begin position="35"/>
        <end position="127"/>
    </location>
</feature>
<feature type="transmembrane region" description="Helical" evidence="2">
    <location>
        <begin position="12"/>
        <end position="33"/>
    </location>
</feature>
<evidence type="ECO:0000256" key="2">
    <source>
        <dbReference type="SAM" id="Phobius"/>
    </source>
</evidence>
<feature type="compositionally biased region" description="Polar residues" evidence="1">
    <location>
        <begin position="41"/>
        <end position="54"/>
    </location>
</feature>
<protein>
    <submittedName>
        <fullName evidence="3">Uncharacterized protein</fullName>
    </submittedName>
</protein>
<keyword evidence="2" id="KW-0812">Transmembrane</keyword>
<gene>
    <name evidence="3" type="ORF">CL943_01985</name>
</gene>
<dbReference type="EMBL" id="NZBU01000005">
    <property type="protein sequence ID" value="MAG22054.1"/>
    <property type="molecule type" value="Genomic_DNA"/>
</dbReference>
<name>A0A2D6M0V4_9ARCH</name>
<comment type="caution">
    <text evidence="3">The sequence shown here is derived from an EMBL/GenBank/DDBJ whole genome shotgun (WGS) entry which is preliminary data.</text>
</comment>
<proteinExistence type="predicted"/>
<evidence type="ECO:0000313" key="3">
    <source>
        <dbReference type="EMBL" id="MAG22054.1"/>
    </source>
</evidence>
<reference evidence="4" key="1">
    <citation type="submission" date="2017-09" db="EMBL/GenBank/DDBJ databases">
        <title>The Reconstruction of 2,631 Draft Metagenome-Assembled Genomes from the Global Oceans.</title>
        <authorList>
            <person name="Tully B.J."/>
            <person name="Graham E.D."/>
            <person name="Heidelberg J.F."/>
        </authorList>
    </citation>
    <scope>NUCLEOTIDE SEQUENCE [LARGE SCALE GENOMIC DNA]</scope>
</reference>
<organism evidence="3 4">
    <name type="scientific">Candidatus Iainarchaeum sp</name>
    <dbReference type="NCBI Taxonomy" id="3101447"/>
    <lineage>
        <taxon>Archaea</taxon>
        <taxon>Candidatus Iainarchaeota</taxon>
        <taxon>Candidatus Iainarchaeia</taxon>
        <taxon>Candidatus Iainarchaeales</taxon>
        <taxon>Candidatus Iainarchaeaceae</taxon>
        <taxon>Candidatus Iainarchaeum</taxon>
    </lineage>
</organism>
<dbReference type="Proteomes" id="UP000226592">
    <property type="component" value="Unassembled WGS sequence"/>
</dbReference>
<feature type="compositionally biased region" description="Acidic residues" evidence="1">
    <location>
        <begin position="101"/>
        <end position="127"/>
    </location>
</feature>
<feature type="compositionally biased region" description="Acidic residues" evidence="1">
    <location>
        <begin position="64"/>
        <end position="75"/>
    </location>
</feature>
<dbReference type="AlphaFoldDB" id="A0A2D6M0V4"/>
<sequence>MFEDYDVKKIAVVFVVALIIASVALVVFLQIPIIPEPPANSDITPPGNNDQNPAGDNEVTPPVDNDDPEPEDELPLYEGDNVTTDDSVTDPALDGLVTEPDMGDGGDEPEETPDVPVDDPATDVPLE</sequence>
<accession>A0A2D6M0V4</accession>
<evidence type="ECO:0000256" key="1">
    <source>
        <dbReference type="SAM" id="MobiDB-lite"/>
    </source>
</evidence>
<keyword evidence="2" id="KW-0472">Membrane</keyword>
<evidence type="ECO:0000313" key="4">
    <source>
        <dbReference type="Proteomes" id="UP000226592"/>
    </source>
</evidence>
<keyword evidence="2" id="KW-1133">Transmembrane helix</keyword>